<dbReference type="AlphaFoldDB" id="B3PCG4"/>
<dbReference type="OrthoDB" id="5706591at2"/>
<organism evidence="1 2">
    <name type="scientific">Cellvibrio japonicus (strain Ueda107)</name>
    <name type="common">Pseudomonas fluorescens subsp. cellulosa</name>
    <dbReference type="NCBI Taxonomy" id="498211"/>
    <lineage>
        <taxon>Bacteria</taxon>
        <taxon>Pseudomonadati</taxon>
        <taxon>Pseudomonadota</taxon>
        <taxon>Gammaproteobacteria</taxon>
        <taxon>Cellvibrionales</taxon>
        <taxon>Cellvibrionaceae</taxon>
        <taxon>Cellvibrio</taxon>
    </lineage>
</organism>
<gene>
    <name evidence="1" type="ordered locus">CJA_1281</name>
</gene>
<reference evidence="1 2" key="1">
    <citation type="journal article" date="2008" name="J. Bacteriol.">
        <title>Insights into plant cell wall degradation from the genome sequence of the soil bacterium Cellvibrio japonicus.</title>
        <authorList>
            <person name="Deboy R.T."/>
            <person name="Mongodin E.F."/>
            <person name="Fouts D.E."/>
            <person name="Tailford L.E."/>
            <person name="Khouri H."/>
            <person name="Emerson J.B."/>
            <person name="Mohamoud Y."/>
            <person name="Watkins K."/>
            <person name="Henrissat B."/>
            <person name="Gilbert H.J."/>
            <person name="Nelson K.E."/>
        </authorList>
    </citation>
    <scope>NUCLEOTIDE SEQUENCE [LARGE SCALE GENOMIC DNA]</scope>
    <source>
        <strain evidence="1 2">Ueda107</strain>
    </source>
</reference>
<accession>B3PCG4</accession>
<protein>
    <submittedName>
        <fullName evidence="1">Uncharacterized protein</fullName>
    </submittedName>
</protein>
<sequence length="78" mass="9081">MRSQEITSIDDMEPELMVYLAQRFASVEFASRIIQETRRRLQEADVMALVGDPQVYVCTFAMSVGRQLLHDEYRKACH</sequence>
<evidence type="ECO:0000313" key="1">
    <source>
        <dbReference type="EMBL" id="ACE83232.1"/>
    </source>
</evidence>
<evidence type="ECO:0000313" key="2">
    <source>
        <dbReference type="Proteomes" id="UP000001036"/>
    </source>
</evidence>
<dbReference type="KEGG" id="cja:CJA_1281"/>
<keyword evidence="2" id="KW-1185">Reference proteome</keyword>
<dbReference type="STRING" id="498211.CJA_1281"/>
<dbReference type="Proteomes" id="UP000001036">
    <property type="component" value="Chromosome"/>
</dbReference>
<dbReference type="RefSeq" id="WP_012486918.1">
    <property type="nucleotide sequence ID" value="NC_010995.1"/>
</dbReference>
<dbReference type="EMBL" id="CP000934">
    <property type="protein sequence ID" value="ACE83232.1"/>
    <property type="molecule type" value="Genomic_DNA"/>
</dbReference>
<dbReference type="HOGENOM" id="CLU_2615546_0_0_6"/>
<proteinExistence type="predicted"/>
<name>B3PCG4_CELJU</name>